<keyword evidence="2" id="KW-1185">Reference proteome</keyword>
<dbReference type="EMBL" id="VPFL01000008">
    <property type="protein sequence ID" value="TXF12071.1"/>
    <property type="molecule type" value="Genomic_DNA"/>
</dbReference>
<evidence type="ECO:0000313" key="2">
    <source>
        <dbReference type="Proteomes" id="UP000321201"/>
    </source>
</evidence>
<proteinExistence type="predicted"/>
<dbReference type="InterPro" id="IPR049708">
    <property type="entry name" value="PP0621-like"/>
</dbReference>
<comment type="caution">
    <text evidence="1">The sequence shown here is derived from an EMBL/GenBank/DDBJ whole genome shotgun (WGS) entry which is preliminary data.</text>
</comment>
<protein>
    <submittedName>
        <fullName evidence="1">Preprotein translocase subunit YajC</fullName>
    </submittedName>
</protein>
<dbReference type="RefSeq" id="WP_147799564.1">
    <property type="nucleotide sequence ID" value="NZ_VPFL01000008.1"/>
</dbReference>
<organism evidence="1 2">
    <name type="scientific">Pelomicrobium methylotrophicum</name>
    <dbReference type="NCBI Taxonomy" id="2602750"/>
    <lineage>
        <taxon>Bacteria</taxon>
        <taxon>Pseudomonadati</taxon>
        <taxon>Pseudomonadota</taxon>
        <taxon>Hydrogenophilia</taxon>
        <taxon>Hydrogenophilia incertae sedis</taxon>
        <taxon>Pelomicrobium</taxon>
    </lineage>
</organism>
<dbReference type="InParanoid" id="A0A5C7EYD3"/>
<dbReference type="AlphaFoldDB" id="A0A5C7EYD3"/>
<dbReference type="OrthoDB" id="5298896at2"/>
<dbReference type="NCBIfam" id="NF041023">
    <property type="entry name" value="PP0621_fam"/>
    <property type="match status" value="1"/>
</dbReference>
<dbReference type="Proteomes" id="UP000321201">
    <property type="component" value="Unassembled WGS sequence"/>
</dbReference>
<name>A0A5C7EYD3_9PROT</name>
<evidence type="ECO:0000313" key="1">
    <source>
        <dbReference type="EMBL" id="TXF12071.1"/>
    </source>
</evidence>
<gene>
    <name evidence="1" type="ORF">FR698_07420</name>
</gene>
<reference evidence="1 2" key="1">
    <citation type="submission" date="2019-08" db="EMBL/GenBank/DDBJ databases">
        <title>Pelomicrobium methylotrophicum gen. nov., sp. nov. a moderately thermophilic, facultatively anaerobic, lithoautotrophic and methylotrophic bacterium isolated from a terrestrial mud volcano.</title>
        <authorList>
            <person name="Slobodkina G.B."/>
            <person name="Merkel A.Y."/>
            <person name="Slobodkin A.I."/>
        </authorList>
    </citation>
    <scope>NUCLEOTIDE SEQUENCE [LARGE SCALE GENOMIC DNA]</scope>
    <source>
        <strain evidence="1 2">SM250</strain>
    </source>
</reference>
<accession>A0A5C7EYD3</accession>
<sequence length="75" mass="8654">MGKWLLVALVVVIVFWVLKVYRKHLDRASPSRPTPAVEDMVRCAHCGVHVPRSESLASGERHFCSEEHRRLYRQG</sequence>